<keyword evidence="2" id="KW-1185">Reference proteome</keyword>
<sequence length="259" mass="28734">MPPRRRERPAFDPFAHLLTAVEDQAITDFSVIEARFIAAMSAFDTEIARPGGEWTSGDNQGKGKFFNELTARLLQNLTGLPIIQRGKRPGVLLDNVDVDLCFPPDGAPLVIAETKMLGTPQHPRNETSQHVRGRRGASDLPKRIREIALNVIDLKLAAPEGRAEPIGDIATWIQRQPPAFYALFGLRLADNYDHEQLVAQAQMLNNSYANGVGLVLYRPTDITTPAGRTTYERVRPPRGLALDDALRRMAREIRAAADH</sequence>
<evidence type="ECO:0000313" key="1">
    <source>
        <dbReference type="EMBL" id="GGL85841.1"/>
    </source>
</evidence>
<accession>A0ABQ2GC33</accession>
<dbReference type="Proteomes" id="UP000648663">
    <property type="component" value="Unassembled WGS sequence"/>
</dbReference>
<dbReference type="RefSeq" id="WP_249523322.1">
    <property type="nucleotide sequence ID" value="NZ_LSYR01000101.1"/>
</dbReference>
<name>A0ABQ2GC33_9ACTN</name>
<protein>
    <submittedName>
        <fullName evidence="1">Uncharacterized protein</fullName>
    </submittedName>
</protein>
<reference evidence="2" key="1">
    <citation type="journal article" date="2019" name="Int. J. Syst. Evol. Microbiol.">
        <title>The Global Catalogue of Microorganisms (GCM) 10K type strain sequencing project: providing services to taxonomists for standard genome sequencing and annotation.</title>
        <authorList>
            <consortium name="The Broad Institute Genomics Platform"/>
            <consortium name="The Broad Institute Genome Sequencing Center for Infectious Disease"/>
            <person name="Wu L."/>
            <person name="Ma J."/>
        </authorList>
    </citation>
    <scope>NUCLEOTIDE SEQUENCE [LARGE SCALE GENOMIC DNA]</scope>
    <source>
        <strain evidence="2">CGMCC 4.5581</strain>
    </source>
</reference>
<dbReference type="EMBL" id="BMMI01000019">
    <property type="protein sequence ID" value="GGL85841.1"/>
    <property type="molecule type" value="Genomic_DNA"/>
</dbReference>
<evidence type="ECO:0000313" key="2">
    <source>
        <dbReference type="Proteomes" id="UP000648663"/>
    </source>
</evidence>
<comment type="caution">
    <text evidence="1">The sequence shown here is derived from an EMBL/GenBank/DDBJ whole genome shotgun (WGS) entry which is preliminary data.</text>
</comment>
<gene>
    <name evidence="1" type="ORF">GCM10011589_47800</name>
</gene>
<proteinExistence type="predicted"/>
<organism evidence="1 2">
    <name type="scientific">Modestobacter marinus</name>
    <dbReference type="NCBI Taxonomy" id="477641"/>
    <lineage>
        <taxon>Bacteria</taxon>
        <taxon>Bacillati</taxon>
        <taxon>Actinomycetota</taxon>
        <taxon>Actinomycetes</taxon>
        <taxon>Geodermatophilales</taxon>
        <taxon>Geodermatophilaceae</taxon>
        <taxon>Modestobacter</taxon>
    </lineage>
</organism>